<dbReference type="InterPro" id="IPR023393">
    <property type="entry name" value="START-like_dom_sf"/>
</dbReference>
<dbReference type="RefSeq" id="WP_310090648.1">
    <property type="nucleotide sequence ID" value="NZ_JAVDTT010000001.1"/>
</dbReference>
<accession>A0ABU1RPI2</accession>
<dbReference type="InterPro" id="IPR019587">
    <property type="entry name" value="Polyketide_cyclase/dehydratase"/>
</dbReference>
<keyword evidence="2" id="KW-1185">Reference proteome</keyword>
<dbReference type="Pfam" id="PF10604">
    <property type="entry name" value="Polyketide_cyc2"/>
    <property type="match status" value="1"/>
</dbReference>
<sequence length="179" mass="19493">MNAITLVLAIVAILIVGLLVAAATKPDTFRLQRSIAINAPPESIFPLINDLHAHEAWNPFDQPDPATTKIHSGSPQGAGAVYEWSGKGPSGSGRISILQADSPSRIAMRLDMLAPLKASNEVIFTLAPRDESTHLTWFMQGPVPYPAKIMHTLFNMDRMVGKQFEAGLATLKRIVENNR</sequence>
<dbReference type="Proteomes" id="UP001254759">
    <property type="component" value="Unassembled WGS sequence"/>
</dbReference>
<reference evidence="1 2" key="1">
    <citation type="submission" date="2023-07" db="EMBL/GenBank/DDBJ databases">
        <title>Sorghum-associated microbial communities from plants grown in Nebraska, USA.</title>
        <authorList>
            <person name="Schachtman D."/>
        </authorList>
    </citation>
    <scope>NUCLEOTIDE SEQUENCE [LARGE SCALE GENOMIC DNA]</scope>
    <source>
        <strain evidence="1 2">BE107</strain>
    </source>
</reference>
<gene>
    <name evidence="1" type="ORF">J2W94_000948</name>
</gene>
<dbReference type="SUPFAM" id="SSF55961">
    <property type="entry name" value="Bet v1-like"/>
    <property type="match status" value="1"/>
</dbReference>
<comment type="caution">
    <text evidence="1">The sequence shown here is derived from an EMBL/GenBank/DDBJ whole genome shotgun (WGS) entry which is preliminary data.</text>
</comment>
<dbReference type="CDD" id="cd07818">
    <property type="entry name" value="SRPBCC_1"/>
    <property type="match status" value="1"/>
</dbReference>
<name>A0ABU1RPI2_9GAMM</name>
<proteinExistence type="predicted"/>
<dbReference type="Gene3D" id="3.30.530.20">
    <property type="match status" value="1"/>
</dbReference>
<protein>
    <submittedName>
        <fullName evidence="1">Uncharacterized protein YndB with AHSA1/START domain</fullName>
    </submittedName>
</protein>
<organism evidence="1 2">
    <name type="scientific">Pseudoxanthomonas sacheonensis</name>
    <dbReference type="NCBI Taxonomy" id="443615"/>
    <lineage>
        <taxon>Bacteria</taxon>
        <taxon>Pseudomonadati</taxon>
        <taxon>Pseudomonadota</taxon>
        <taxon>Gammaproteobacteria</taxon>
        <taxon>Lysobacterales</taxon>
        <taxon>Lysobacteraceae</taxon>
        <taxon>Pseudoxanthomonas</taxon>
    </lineage>
</organism>
<evidence type="ECO:0000313" key="2">
    <source>
        <dbReference type="Proteomes" id="UP001254759"/>
    </source>
</evidence>
<dbReference type="EMBL" id="JAVDTT010000001">
    <property type="protein sequence ID" value="MDR6840684.1"/>
    <property type="molecule type" value="Genomic_DNA"/>
</dbReference>
<evidence type="ECO:0000313" key="1">
    <source>
        <dbReference type="EMBL" id="MDR6840684.1"/>
    </source>
</evidence>